<accession>A0AAQ3URI3</accession>
<reference evidence="5 6" key="1">
    <citation type="submission" date="2024-02" db="EMBL/GenBank/DDBJ databases">
        <title>High-quality chromosome-scale genome assembly of Pensacola bahiagrass (Paspalum notatum Flugge var. saurae).</title>
        <authorList>
            <person name="Vega J.M."/>
            <person name="Podio M."/>
            <person name="Orjuela J."/>
            <person name="Siena L.A."/>
            <person name="Pessino S.C."/>
            <person name="Combes M.C."/>
            <person name="Mariac C."/>
            <person name="Albertini E."/>
            <person name="Pupilli F."/>
            <person name="Ortiz J.P.A."/>
            <person name="Leblanc O."/>
        </authorList>
    </citation>
    <scope>NUCLEOTIDE SEQUENCE [LARGE SCALE GENOMIC DNA]</scope>
    <source>
        <strain evidence="5">R1</strain>
        <tissue evidence="5">Leaf</tissue>
    </source>
</reference>
<evidence type="ECO:0000313" key="6">
    <source>
        <dbReference type="Proteomes" id="UP001341281"/>
    </source>
</evidence>
<evidence type="ECO:0000256" key="2">
    <source>
        <dbReference type="ARBA" id="ARBA00022472"/>
    </source>
</evidence>
<feature type="region of interest" description="Disordered" evidence="4">
    <location>
        <begin position="1156"/>
        <end position="1178"/>
    </location>
</feature>
<keyword evidence="2" id="KW-0804">Transcription</keyword>
<dbReference type="GO" id="GO:0003676">
    <property type="term" value="F:nucleic acid binding"/>
    <property type="evidence" value="ECO:0007669"/>
    <property type="project" value="InterPro"/>
</dbReference>
<dbReference type="PANTHER" id="PTHR13068:SF238">
    <property type="match status" value="1"/>
</dbReference>
<proteinExistence type="inferred from homology"/>
<dbReference type="InterPro" id="IPR038538">
    <property type="entry name" value="MTERF_sf"/>
</dbReference>
<dbReference type="SMART" id="SM00733">
    <property type="entry name" value="Mterf"/>
    <property type="match status" value="13"/>
</dbReference>
<dbReference type="PANTHER" id="PTHR13068">
    <property type="entry name" value="CGI-12 PROTEIN-RELATED"/>
    <property type="match status" value="1"/>
</dbReference>
<keyword evidence="2" id="KW-0805">Transcription regulation</keyword>
<gene>
    <name evidence="5" type="ORF">U9M48_041829</name>
</gene>
<keyword evidence="6" id="KW-1185">Reference proteome</keyword>
<sequence>MLRLRSHLLPLLRATSPLLSPTHHHGAIRLLSTSPAPFSLEDYLVAACGLTPHQARKASKKAFDEASKIAGKPFDEFSRSRLNTASNVNAVLALLSGVGLSRADIAAVVVEDPLMLRSSPKIIGPRLVALRDRIGLSTHQIYQLISVGSRALRHRDVVPMVEFLISFFGSFQQALVAVKRNYSILWGDLDRVVKPNIAQFLQCGLSAPDTAHMCSYFPRLLLFNPERVKDFLLHVDELGVPRSSRMFMYAVAIAASIGKEKAAARIDLLKSALGGCSEVAFAVSRMPNILGISEERLLPKIQFLLNEVGLEPQYILERPTLLCFSLEKRLVPRHCVMKLLQANGLMNRDTSFYTVAASGERTFRLKYVDCHKDSVPGLADAYAAATVGGFISSSREDGRLQFMLITNCLLDYLVAACGLAPDQARKASKKAFEEASKHSKKPFEELSHSRLNTASNPDAILALLAVIGLSRADIAAVVCADPLILRSSAKITGPRLVALRDRVGLSTHQIYQLLLVGSQAVRCGDVCSKLEFFVSFFGSFEQILAATKKCSRVLTSDLDRTIKPNIEQLRQCGLSARDIAQLYLHYPRLAVYNQERVREFVLRAEALGVRRSSRTFKYAVGVAACITKEKVAARVAFLKSALGCSETEVAIAVSKMPSILGISNERLLPKIRFLIDEVGFEPRYIVEKPSLLGYSLEKRLLPRHRVMKLLHAKGLLSECTTFFSLVQAGEQAFRSKLIDRHKDSVPGLADAYAAATDYLVAACGISADQARKASKKAFEEASKRAGKPLEELCNSRSRLNTVYNPAAILALLDDVGLSREDTAAVVAADLLLLRSKPKNVGPRLLGLRDRLGMSTPQIVQFLLVGSRALRWGDVCSKLEFLIPFLGSFERLLAATKKCSRILCADLDRAVKPNVEQLRQCGLSVQDIAQLCSHYPRLLAYNQERVKEFVLRAEALGVPRSSRMFKYAVGVAARIRKEKAAARLACLKSALGCSESEIAIAVSKMPTILEISEERLLPKIRFLIDEVGFEPRYIVERPSLLGFSLEKRLLPRHCVMKLLHAKGLLSKYTRFYSVAKTGEQTFRSKFIDCHEGSLPGLADAYAAATVGGSPFASPMYTAMAVRPQAPARHPVPPYLESVRLIAAEGMTIKVSNSEGQRGWFKASSSRDNKKTTDATSLGR</sequence>
<dbReference type="EMBL" id="CP144754">
    <property type="protein sequence ID" value="WVZ96158.1"/>
    <property type="molecule type" value="Genomic_DNA"/>
</dbReference>
<comment type="similarity">
    <text evidence="1">Belongs to the mTERF family.</text>
</comment>
<dbReference type="Proteomes" id="UP001341281">
    <property type="component" value="Chromosome 10"/>
</dbReference>
<dbReference type="GO" id="GO:0006353">
    <property type="term" value="P:DNA-templated transcription termination"/>
    <property type="evidence" value="ECO:0007669"/>
    <property type="project" value="UniProtKB-KW"/>
</dbReference>
<feature type="non-terminal residue" evidence="5">
    <location>
        <position position="1178"/>
    </location>
</feature>
<organism evidence="5 6">
    <name type="scientific">Paspalum notatum var. saurae</name>
    <dbReference type="NCBI Taxonomy" id="547442"/>
    <lineage>
        <taxon>Eukaryota</taxon>
        <taxon>Viridiplantae</taxon>
        <taxon>Streptophyta</taxon>
        <taxon>Embryophyta</taxon>
        <taxon>Tracheophyta</taxon>
        <taxon>Spermatophyta</taxon>
        <taxon>Magnoliopsida</taxon>
        <taxon>Liliopsida</taxon>
        <taxon>Poales</taxon>
        <taxon>Poaceae</taxon>
        <taxon>PACMAD clade</taxon>
        <taxon>Panicoideae</taxon>
        <taxon>Andropogonodae</taxon>
        <taxon>Paspaleae</taxon>
        <taxon>Paspalinae</taxon>
        <taxon>Paspalum</taxon>
    </lineage>
</organism>
<dbReference type="Gene3D" id="1.25.70.10">
    <property type="entry name" value="Transcription termination factor 3, mitochondrial"/>
    <property type="match status" value="5"/>
</dbReference>
<evidence type="ECO:0000313" key="5">
    <source>
        <dbReference type="EMBL" id="WVZ96158.1"/>
    </source>
</evidence>
<dbReference type="AlphaFoldDB" id="A0AAQ3URI3"/>
<evidence type="ECO:0000256" key="3">
    <source>
        <dbReference type="ARBA" id="ARBA00022946"/>
    </source>
</evidence>
<name>A0AAQ3URI3_PASNO</name>
<evidence type="ECO:0000256" key="1">
    <source>
        <dbReference type="ARBA" id="ARBA00007692"/>
    </source>
</evidence>
<dbReference type="FunFam" id="1.25.70.10:FF:000001">
    <property type="entry name" value="Mitochondrial transcription termination factor-like"/>
    <property type="match status" value="3"/>
</dbReference>
<dbReference type="InterPro" id="IPR003690">
    <property type="entry name" value="MTERF"/>
</dbReference>
<dbReference type="Pfam" id="PF02536">
    <property type="entry name" value="mTERF"/>
    <property type="match status" value="4"/>
</dbReference>
<keyword evidence="2" id="KW-0806">Transcription termination</keyword>
<keyword evidence="3" id="KW-0809">Transit peptide</keyword>
<protein>
    <submittedName>
        <fullName evidence="5">Uncharacterized protein</fullName>
    </submittedName>
</protein>
<evidence type="ECO:0000256" key="4">
    <source>
        <dbReference type="SAM" id="MobiDB-lite"/>
    </source>
</evidence>